<dbReference type="InterPro" id="IPR058515">
    <property type="entry name" value="DUF8202"/>
</dbReference>
<dbReference type="Gene3D" id="2.60.120.260">
    <property type="entry name" value="Galactose-binding domain-like"/>
    <property type="match status" value="1"/>
</dbReference>
<feature type="signal peptide" evidence="3">
    <location>
        <begin position="1"/>
        <end position="27"/>
    </location>
</feature>
<dbReference type="EMBL" id="FOFN01000003">
    <property type="protein sequence ID" value="SEQ88969.1"/>
    <property type="molecule type" value="Genomic_DNA"/>
</dbReference>
<dbReference type="Gene3D" id="2.60.120.200">
    <property type="match status" value="1"/>
</dbReference>
<evidence type="ECO:0000256" key="1">
    <source>
        <dbReference type="ARBA" id="ARBA00022729"/>
    </source>
</evidence>
<evidence type="ECO:0000313" key="6">
    <source>
        <dbReference type="Proteomes" id="UP000198999"/>
    </source>
</evidence>
<dbReference type="RefSeq" id="WP_092580239.1">
    <property type="nucleotide sequence ID" value="NZ_FOFN01000003.1"/>
</dbReference>
<evidence type="ECO:0000259" key="4">
    <source>
        <dbReference type="SMART" id="SM00560"/>
    </source>
</evidence>
<reference evidence="5 6" key="1">
    <citation type="submission" date="2016-10" db="EMBL/GenBank/DDBJ databases">
        <authorList>
            <person name="de Groot N.N."/>
        </authorList>
    </citation>
    <scope>NUCLEOTIDE SEQUENCE [LARGE SCALE GENOMIC DNA]</scope>
    <source>
        <strain evidence="5 6">DSM 21035</strain>
    </source>
</reference>
<dbReference type="Gene3D" id="2.60.40.10">
    <property type="entry name" value="Immunoglobulins"/>
    <property type="match status" value="2"/>
</dbReference>
<dbReference type="InterPro" id="IPR006558">
    <property type="entry name" value="LamG-like"/>
</dbReference>
<dbReference type="InterPro" id="IPR017868">
    <property type="entry name" value="Filamin/ABP280_repeat-like"/>
</dbReference>
<name>A0A1H9JQC7_9FLAO</name>
<evidence type="ECO:0000256" key="2">
    <source>
        <dbReference type="ARBA" id="ARBA00023157"/>
    </source>
</evidence>
<feature type="domain" description="LamG-like jellyroll fold" evidence="4">
    <location>
        <begin position="1368"/>
        <end position="1500"/>
    </location>
</feature>
<feature type="chain" id="PRO_5011738092" evidence="3">
    <location>
        <begin position="28"/>
        <end position="2214"/>
    </location>
</feature>
<keyword evidence="6" id="KW-1185">Reference proteome</keyword>
<dbReference type="PANTHER" id="PTHR42535:SF2">
    <property type="entry name" value="CHROMOSOME UNDETERMINED SCAFFOLD_146, WHOLE GENOME SHOTGUN SEQUENCE"/>
    <property type="match status" value="1"/>
</dbReference>
<protein>
    <submittedName>
        <fullName evidence="5">Concanavalin A-like lectin/glucanases superfamily protein</fullName>
    </submittedName>
</protein>
<dbReference type="Proteomes" id="UP000198999">
    <property type="component" value="Unassembled WGS sequence"/>
</dbReference>
<dbReference type="PANTHER" id="PTHR42535">
    <property type="entry name" value="OOKINETE PROTEIN, PUTATIVE-RELATED"/>
    <property type="match status" value="1"/>
</dbReference>
<keyword evidence="1 3" id="KW-0732">Signal</keyword>
<dbReference type="NCBIfam" id="NF012200">
    <property type="entry name" value="choice_anch_D"/>
    <property type="match status" value="2"/>
</dbReference>
<proteinExistence type="predicted"/>
<accession>A0A1H9JQC7</accession>
<evidence type="ECO:0000256" key="3">
    <source>
        <dbReference type="SAM" id="SignalP"/>
    </source>
</evidence>
<dbReference type="SUPFAM" id="SSF49899">
    <property type="entry name" value="Concanavalin A-like lectins/glucanases"/>
    <property type="match status" value="1"/>
</dbReference>
<dbReference type="GO" id="GO:0005975">
    <property type="term" value="P:carbohydrate metabolic process"/>
    <property type="evidence" value="ECO:0007669"/>
    <property type="project" value="UniProtKB-ARBA"/>
</dbReference>
<gene>
    <name evidence="5" type="ORF">SAMN05421824_2616</name>
</gene>
<sequence>MKKITFLLRFSILIVGILFSPSLISQTADFNVQHIQDDVANGGGTNTSFTAVSALSNAVALANNNRKTHAGVNGGPGNLEGDDLSGARRLTGTGTLTYYRESGSIASNTRFNTSIWEYVGPASGDNEMIVRGRYAVSLNGTTNSVTQAIAGVTNANDCIPFITGILNNATTDDADSGTAIAYLENATTMRVLKGSNDNNVTVYITLVEFTGTNWTVLHGDSGSNASDTGTITLRNGSDGTGSATNVSSWNDAVIFSHHIGDTGASGTNDAIADNWPLIDPGSNNQSVDWTFDGNHDSDGTNRHFVHVLSNTGLNVTRFQNTSNSANETTIDISSAGLSSINEALIIGSSISSGGGTAYGRGWRNYYLNSTTQAAHWAHRNNNTMSHEIQIVDLSGLTTTLAAPEINIVGNSNTIIDDDITPSTLDDTDFGNVDVTVGTNANTFTIQNTGTGTLNLTDPSPYITIGGTHAADFTLTANPSATVTASGTTTFTITFNPSATGLRTATVSIANDDSDENPYNFNIQGTGITTLQEINIQGNGVDIADGDTTPDISDDTDFGSVLVASGNNVNTFTIQNLGTVSSLSLTGASPYVTIGGAHPGDFTLTAIPSSTIAGSSSTSFEITFDPTALGLRTATVSIANNDSDENPYTFDIQGTGITGPPTYTIYYENFDNDNGGWTMSNAGSGSTFAYGTNATEVGEANYWYTNSYNNYANNTATYATSPVIDLTGYYNLEFKIDVRFNTDSNDGALIQYSTNGSTWTTLGASGSGYNWYNATGVNALGSVDGWSGNGDITTAVAGRNNFYQGSIALPSALDNQPTVQFRVYFASQTSNGDGFCFDNVFIQGDPYTPFADPTYAPGGVTNNLKLWLKADSEIGTTADGADIATWTDQAQDNHAESVTTNSPVFYNSTTNNINFNPYVDFVKANQDVMKGKGGYYAREYFIVIQTDGVIDYQVSNTQSPISGRHATQTMHSDGSGLYFGAGSQRFQNYNSMVNHMVSTVPTSLAGLGTDGSWGRTYSSATDSYDNEVIIFNIKNNATNTSTEIYKNGIRIDNATGEVSSSPYDPLPFIEYLNSYFCLGSGRISINGHPFDTFFDGKIAEVLSYSQANSSVDQHKILSALCIKYGITLHDTGSATAVNLNDRDYIDSQNTVIWDTSANSGYNYDVAGIGRDDASELTQKQSSSSNDATDGTGPIEGVLTIGLTDIYDTNSDNITSNATNFNDREFLMWGSNGADLNLAATAIAVDMSSGISGLSTPVSFVSMQRTWKVVETGGDIPSCKVRIPQNAIRNITPPGSYYMFISNTGVFDPTADYRVMTPDGSGNLETDYNFNGTKYITFGYAPQIVVERSVYFDGVVDYMDMENNLDLNPTEFTMSAWIKRDAGTTNASIISKRNAANTEGYDLRINGSGRLAFTVNGAAATVTSSVAIPENKWHHVAIIYSGGTATLYIDGVEDTSAALPAPVATSQKFLVAAADGFDPNTTDYFAGNIDEVRVWNTALSVSQLRYIMNQEIIDDSTLALEYGDVIPTTITNNEISAIPWTDLAGYYPMSVYTYTNTDDMSGNNIQGALRNLNTVDFQTAPLPYRTQASGSWDAAGTWLNNAVIDLPNALSIVDGTTPIDWNIVEINHDTYLGASPTAARTRDCAVEALIINSGDLQVNGDTAANEGIGLTVTHYLKIDGTLDLEGESQLVQTDRSDFDNTSAGTLERDQQGVASTYIYNYWSSPVSTTSNADYAVASIFNNVGFITSGYNGTASPVQNADYWIWTYTDLPDDDYSQWQHARSTTMISVGEGFTMKGPGVATTEQNYEFVGQPNNGDFSLEISVDNDYLIGNPYPSAIDADEFIRDNLSNLELGAGGRNTNGNVINGALYFWDHFSDNTHNLGQYEGGYAVYTLLGGTLAISSDARINATYVSGTKRPERYIPVGQGFFVSAVNDPGLTGLSQPIIGGDILFKNSQRVFQREAVTGTNTGSIFMKNASSKAKNNTSETKDERQKVRLMFDSPDGYHRELLLGADTNASSNFDLGYDALLLDVGSEDMYWNFNDVPLIIQAITNFDENQVLPLGVKVSKAGDATIRINELINIDNETNIYLHDKILNTYHDLKQSDYSINLQPGAYKDRFEITFGTSAILSTEDVEFEDVQVVYHNNDSDVVIKNPKQRFVRKIEIFNLLSQSLKSFDINANDSVIKHKIENFSTGVYVVKTYLNDEKSISHKIIVE</sequence>
<dbReference type="Pfam" id="PF13385">
    <property type="entry name" value="Laminin_G_3"/>
    <property type="match status" value="1"/>
</dbReference>
<dbReference type="InterPro" id="IPR013320">
    <property type="entry name" value="ConA-like_dom_sf"/>
</dbReference>
<organism evidence="5 6">
    <name type="scientific">Hyunsoonleella jejuensis</name>
    <dbReference type="NCBI Taxonomy" id="419940"/>
    <lineage>
        <taxon>Bacteria</taxon>
        <taxon>Pseudomonadati</taxon>
        <taxon>Bacteroidota</taxon>
        <taxon>Flavobacteriia</taxon>
        <taxon>Flavobacteriales</taxon>
        <taxon>Flavobacteriaceae</taxon>
    </lineage>
</organism>
<dbReference type="PROSITE" id="PS50194">
    <property type="entry name" value="FILAMIN_REPEAT"/>
    <property type="match status" value="1"/>
</dbReference>
<keyword evidence="5" id="KW-0430">Lectin</keyword>
<dbReference type="GO" id="GO:0004553">
    <property type="term" value="F:hydrolase activity, hydrolyzing O-glycosyl compounds"/>
    <property type="evidence" value="ECO:0007669"/>
    <property type="project" value="UniProtKB-ARBA"/>
</dbReference>
<dbReference type="GO" id="GO:0030246">
    <property type="term" value="F:carbohydrate binding"/>
    <property type="evidence" value="ECO:0007669"/>
    <property type="project" value="UniProtKB-KW"/>
</dbReference>
<keyword evidence="2" id="KW-1015">Disulfide bond</keyword>
<dbReference type="Pfam" id="PF26628">
    <property type="entry name" value="DUF8202"/>
    <property type="match status" value="1"/>
</dbReference>
<evidence type="ECO:0000313" key="5">
    <source>
        <dbReference type="EMBL" id="SEQ88969.1"/>
    </source>
</evidence>
<dbReference type="InterPro" id="IPR013783">
    <property type="entry name" value="Ig-like_fold"/>
</dbReference>
<dbReference type="SMART" id="SM00560">
    <property type="entry name" value="LamGL"/>
    <property type="match status" value="1"/>
</dbReference>
<dbReference type="OrthoDB" id="2582440at2"/>
<dbReference type="STRING" id="419940.SAMN05421824_2616"/>